<dbReference type="Proteomes" id="UP000658514">
    <property type="component" value="Unassembled WGS sequence"/>
</dbReference>
<protein>
    <submittedName>
        <fullName evidence="1">Uncharacterized protein</fullName>
    </submittedName>
</protein>
<dbReference type="RefSeq" id="WP_190552079.1">
    <property type="nucleotide sequence ID" value="NZ_CAWPNO010000022.1"/>
</dbReference>
<proteinExistence type="predicted"/>
<accession>A0ABR8ALB4</accession>
<sequence length="122" mass="13857">MNRNSHSSNNLTVLSDAFSKLPPDTQLVLSQATATAVITTLQSATKVVEIVAEGHQYRNTLQAMVQALKTDQSMRHKDVEELIKVLREFSAIMSQDIRDQFFMSILLLLKSPRQQFTLPQRR</sequence>
<gene>
    <name evidence="1" type="ORF">H6G24_36185</name>
</gene>
<organism evidence="1 2">
    <name type="scientific">Calothrix parietina FACHB-288</name>
    <dbReference type="NCBI Taxonomy" id="2692896"/>
    <lineage>
        <taxon>Bacteria</taxon>
        <taxon>Bacillati</taxon>
        <taxon>Cyanobacteriota</taxon>
        <taxon>Cyanophyceae</taxon>
        <taxon>Nostocales</taxon>
        <taxon>Calotrichaceae</taxon>
        <taxon>Calothrix</taxon>
    </lineage>
</organism>
<reference evidence="1 2" key="1">
    <citation type="journal article" date="2020" name="ISME J.">
        <title>Comparative genomics reveals insights into cyanobacterial evolution and habitat adaptation.</title>
        <authorList>
            <person name="Chen M.Y."/>
            <person name="Teng W.K."/>
            <person name="Zhao L."/>
            <person name="Hu C.X."/>
            <person name="Zhou Y.K."/>
            <person name="Han B.P."/>
            <person name="Song L.R."/>
            <person name="Shu W.S."/>
        </authorList>
    </citation>
    <scope>NUCLEOTIDE SEQUENCE [LARGE SCALE GENOMIC DNA]</scope>
    <source>
        <strain evidence="1 2">FACHB-288</strain>
    </source>
</reference>
<dbReference type="EMBL" id="JACJQH010000118">
    <property type="protein sequence ID" value="MBD2200822.1"/>
    <property type="molecule type" value="Genomic_DNA"/>
</dbReference>
<keyword evidence="2" id="KW-1185">Reference proteome</keyword>
<evidence type="ECO:0000313" key="2">
    <source>
        <dbReference type="Proteomes" id="UP000658514"/>
    </source>
</evidence>
<evidence type="ECO:0000313" key="1">
    <source>
        <dbReference type="EMBL" id="MBD2200822.1"/>
    </source>
</evidence>
<name>A0ABR8ALB4_9CYAN</name>
<comment type="caution">
    <text evidence="1">The sequence shown here is derived from an EMBL/GenBank/DDBJ whole genome shotgun (WGS) entry which is preliminary data.</text>
</comment>